<dbReference type="SUPFAM" id="SSF55781">
    <property type="entry name" value="GAF domain-like"/>
    <property type="match status" value="1"/>
</dbReference>
<sequence length="245" mass="25415">MSTSVLRALKILELLSGSDKPLPLTRIAEQLDIPKSTAHAILRALASQEFLEVTEHASYSIGLRAFEVGAAHLRSNNAVDIVIPQLAYLTKELGITSHYAVLDGTDAVYLCKQDPPGLGIKLASSVGARLPAVVTAVGKAALAWLPGNDLAAHLPAGAEQRRDGGIMAELAQVRERGYSLDDGATASGVRCIAAPVFSPSGAPGAIGVSYMLGSAVDAEAVSVHVMNSASRLTQLLGTLTRKATA</sequence>
<evidence type="ECO:0000259" key="7">
    <source>
        <dbReference type="PROSITE" id="PS51077"/>
    </source>
</evidence>
<dbReference type="GO" id="GO:0003700">
    <property type="term" value="F:DNA-binding transcription factor activity"/>
    <property type="evidence" value="ECO:0007669"/>
    <property type="project" value="TreeGrafter"/>
</dbReference>
<dbReference type="InterPro" id="IPR014757">
    <property type="entry name" value="Tscrpt_reg_IclR_C"/>
</dbReference>
<organism evidence="9 10">
    <name type="scientific">Arthrobacter terrae</name>
    <dbReference type="NCBI Taxonomy" id="2935737"/>
    <lineage>
        <taxon>Bacteria</taxon>
        <taxon>Bacillati</taxon>
        <taxon>Actinomycetota</taxon>
        <taxon>Actinomycetes</taxon>
        <taxon>Micrococcales</taxon>
        <taxon>Micrococcaceae</taxon>
        <taxon>Arthrobacter</taxon>
    </lineage>
</organism>
<evidence type="ECO:0000256" key="1">
    <source>
        <dbReference type="ARBA" id="ARBA00022798"/>
    </source>
</evidence>
<dbReference type="RefSeq" id="WP_196397950.1">
    <property type="nucleotide sequence ID" value="NZ_JADNYM010000024.1"/>
</dbReference>
<dbReference type="PANTHER" id="PTHR30136:SF24">
    <property type="entry name" value="HTH-TYPE TRANSCRIPTIONAL REPRESSOR ALLR"/>
    <property type="match status" value="1"/>
</dbReference>
<dbReference type="SMART" id="SM00346">
    <property type="entry name" value="HTH_ICLR"/>
    <property type="match status" value="1"/>
</dbReference>
<feature type="domain" description="IclR-ED" evidence="8">
    <location>
        <begin position="64"/>
        <end position="238"/>
    </location>
</feature>
<dbReference type="EMBL" id="JADNYM010000024">
    <property type="protein sequence ID" value="MBG0741013.1"/>
    <property type="molecule type" value="Genomic_DNA"/>
</dbReference>
<dbReference type="InterPro" id="IPR029016">
    <property type="entry name" value="GAF-like_dom_sf"/>
</dbReference>
<evidence type="ECO:0000259" key="8">
    <source>
        <dbReference type="PROSITE" id="PS51078"/>
    </source>
</evidence>
<dbReference type="Gene3D" id="3.30.450.40">
    <property type="match status" value="1"/>
</dbReference>
<evidence type="ECO:0000256" key="6">
    <source>
        <dbReference type="ARBA" id="ARBA00070406"/>
    </source>
</evidence>
<keyword evidence="1" id="KW-0319">Glycerol metabolism</keyword>
<dbReference type="FunFam" id="1.10.10.10:FF:000056">
    <property type="entry name" value="IclR family transcriptional regulator"/>
    <property type="match status" value="1"/>
</dbReference>
<dbReference type="Proteomes" id="UP000655366">
    <property type="component" value="Unassembled WGS sequence"/>
</dbReference>
<protein>
    <recommendedName>
        <fullName evidence="6">Glycerol operon regulatory protein</fullName>
    </recommendedName>
</protein>
<accession>A0A931G6G3</accession>
<name>A0A931G6G3_9MICC</name>
<gene>
    <name evidence="9" type="ORF">IV500_16700</name>
</gene>
<dbReference type="PROSITE" id="PS51077">
    <property type="entry name" value="HTH_ICLR"/>
    <property type="match status" value="1"/>
</dbReference>
<comment type="function">
    <text evidence="5">May be an activator protein for the gylABX operon.</text>
</comment>
<dbReference type="InterPro" id="IPR050707">
    <property type="entry name" value="HTH_MetabolicPath_Reg"/>
</dbReference>
<dbReference type="SUPFAM" id="SSF46785">
    <property type="entry name" value="Winged helix' DNA-binding domain"/>
    <property type="match status" value="1"/>
</dbReference>
<keyword evidence="3" id="KW-0238">DNA-binding</keyword>
<evidence type="ECO:0000256" key="5">
    <source>
        <dbReference type="ARBA" id="ARBA00058938"/>
    </source>
</evidence>
<keyword evidence="10" id="KW-1185">Reference proteome</keyword>
<evidence type="ECO:0000313" key="10">
    <source>
        <dbReference type="Proteomes" id="UP000655366"/>
    </source>
</evidence>
<evidence type="ECO:0000313" key="9">
    <source>
        <dbReference type="EMBL" id="MBG0741013.1"/>
    </source>
</evidence>
<dbReference type="InterPro" id="IPR036388">
    <property type="entry name" value="WH-like_DNA-bd_sf"/>
</dbReference>
<dbReference type="PROSITE" id="PS51078">
    <property type="entry name" value="ICLR_ED"/>
    <property type="match status" value="1"/>
</dbReference>
<proteinExistence type="predicted"/>
<dbReference type="InterPro" id="IPR005471">
    <property type="entry name" value="Tscrpt_reg_IclR_N"/>
</dbReference>
<feature type="domain" description="HTH iclR-type" evidence="7">
    <location>
        <begin position="2"/>
        <end position="63"/>
    </location>
</feature>
<comment type="caution">
    <text evidence="9">The sequence shown here is derived from an EMBL/GenBank/DDBJ whole genome shotgun (WGS) entry which is preliminary data.</text>
</comment>
<dbReference type="Pfam" id="PF09339">
    <property type="entry name" value="HTH_IclR"/>
    <property type="match status" value="1"/>
</dbReference>
<dbReference type="Gene3D" id="1.10.10.10">
    <property type="entry name" value="Winged helix-like DNA-binding domain superfamily/Winged helix DNA-binding domain"/>
    <property type="match status" value="1"/>
</dbReference>
<keyword evidence="2" id="KW-0805">Transcription regulation</keyword>
<reference evidence="9 10" key="1">
    <citation type="submission" date="2020-11" db="EMBL/GenBank/DDBJ databases">
        <title>Arthrobacter antarcticus sp. nov., isolated from Antarctic Soil.</title>
        <authorList>
            <person name="Li J."/>
        </authorList>
    </citation>
    <scope>NUCLEOTIDE SEQUENCE [LARGE SCALE GENOMIC DNA]</scope>
    <source>
        <strain evidence="9 10">Z1-20</strain>
    </source>
</reference>
<dbReference type="Pfam" id="PF01614">
    <property type="entry name" value="IclR_C"/>
    <property type="match status" value="1"/>
</dbReference>
<keyword evidence="4" id="KW-0804">Transcription</keyword>
<dbReference type="GO" id="GO:0045892">
    <property type="term" value="P:negative regulation of DNA-templated transcription"/>
    <property type="evidence" value="ECO:0007669"/>
    <property type="project" value="TreeGrafter"/>
</dbReference>
<evidence type="ECO:0000256" key="3">
    <source>
        <dbReference type="ARBA" id="ARBA00023125"/>
    </source>
</evidence>
<evidence type="ECO:0000256" key="4">
    <source>
        <dbReference type="ARBA" id="ARBA00023163"/>
    </source>
</evidence>
<dbReference type="PANTHER" id="PTHR30136">
    <property type="entry name" value="HELIX-TURN-HELIX TRANSCRIPTIONAL REGULATOR, ICLR FAMILY"/>
    <property type="match status" value="1"/>
</dbReference>
<dbReference type="GO" id="GO:0006071">
    <property type="term" value="P:glycerol metabolic process"/>
    <property type="evidence" value="ECO:0007669"/>
    <property type="project" value="UniProtKB-KW"/>
</dbReference>
<evidence type="ECO:0000256" key="2">
    <source>
        <dbReference type="ARBA" id="ARBA00023015"/>
    </source>
</evidence>
<dbReference type="GO" id="GO:0003677">
    <property type="term" value="F:DNA binding"/>
    <property type="evidence" value="ECO:0007669"/>
    <property type="project" value="UniProtKB-KW"/>
</dbReference>
<dbReference type="AlphaFoldDB" id="A0A931G6G3"/>
<dbReference type="InterPro" id="IPR036390">
    <property type="entry name" value="WH_DNA-bd_sf"/>
</dbReference>